<dbReference type="InterPro" id="IPR011083">
    <property type="entry name" value="Phage_tail_collar_dom"/>
</dbReference>
<dbReference type="EMBL" id="KT944070">
    <property type="protein sequence ID" value="ALU64389.1"/>
    <property type="molecule type" value="Genomic_DNA"/>
</dbReference>
<dbReference type="AlphaFoldDB" id="A0A0U3JQQ6"/>
<dbReference type="InterPro" id="IPR037053">
    <property type="entry name" value="Phage_tail_collar_dom_sf"/>
</dbReference>
<evidence type="ECO:0000259" key="2">
    <source>
        <dbReference type="Pfam" id="PF07484"/>
    </source>
</evidence>
<organism evidence="3">
    <name type="scientific">Rhizobium leguminosarum bv. viciae</name>
    <dbReference type="NCBI Taxonomy" id="387"/>
    <lineage>
        <taxon>Bacteria</taxon>
        <taxon>Pseudomonadati</taxon>
        <taxon>Pseudomonadota</taxon>
        <taxon>Alphaproteobacteria</taxon>
        <taxon>Hyphomicrobiales</taxon>
        <taxon>Rhizobiaceae</taxon>
        <taxon>Rhizobium/Agrobacterium group</taxon>
        <taxon>Rhizobium</taxon>
    </lineage>
</organism>
<evidence type="ECO:0000313" key="3">
    <source>
        <dbReference type="EMBL" id="ALU64389.1"/>
    </source>
</evidence>
<proteinExistence type="predicted"/>
<dbReference type="Pfam" id="PF07484">
    <property type="entry name" value="Collar"/>
    <property type="match status" value="1"/>
</dbReference>
<feature type="domain" description="Phage tail collar" evidence="2">
    <location>
        <begin position="71"/>
        <end position="124"/>
    </location>
</feature>
<dbReference type="SUPFAM" id="SSF88874">
    <property type="entry name" value="Receptor-binding domain of short tail fibre protein gp12"/>
    <property type="match status" value="1"/>
</dbReference>
<name>A0A0U3JQQ6_RHILV</name>
<gene>
    <name evidence="3" type="primary">rhiB</name>
</gene>
<dbReference type="Gene3D" id="3.90.1340.10">
    <property type="entry name" value="Phage tail collar domain"/>
    <property type="match status" value="1"/>
</dbReference>
<sequence>MGVPVVADNWHSFPHTSILTEEPTMFAGPPIGAVCPFAGQVAPISSSVNTIWSNTPCASSGVAAGTNAEAPISYVEAQGWMLCDGRYLRAAVYPELYAVLGGLYGERNSTADLEFRIPDYRGLFLRGFDAGGGMDPDAKRRLDPTGNNVANVVGSLQCDALQVHAHPYEITTPAGISQQGSAAGTSISSKSTGSPENPARTALETRPKNVAVNYLIKFR</sequence>
<reference evidence="3" key="1">
    <citation type="submission" date="2015-10" db="EMBL/GenBank/DDBJ databases">
        <title>Comparative analysis of sym-gene organization in Rhizobium leguminosarum bv. viciae strains, isolated from different host plants and demonstrating clear differences in symbiotic specificity.</title>
        <authorList>
            <person name="Chirak E.R."/>
            <person name="Kimeklis A.K."/>
            <person name="Andronov E.E."/>
        </authorList>
    </citation>
    <scope>NUCLEOTIDE SEQUENCE</scope>
    <source>
        <strain evidence="3">Vaf12</strain>
    </source>
</reference>
<evidence type="ECO:0000256" key="1">
    <source>
        <dbReference type="SAM" id="MobiDB-lite"/>
    </source>
</evidence>
<accession>A0A0U3JQQ6</accession>
<feature type="compositionally biased region" description="Polar residues" evidence="1">
    <location>
        <begin position="174"/>
        <end position="195"/>
    </location>
</feature>
<feature type="region of interest" description="Disordered" evidence="1">
    <location>
        <begin position="174"/>
        <end position="205"/>
    </location>
</feature>
<protein>
    <submittedName>
        <fullName evidence="3">Putative rhizosphere induced protein RhiB</fullName>
    </submittedName>
</protein>